<accession>A0A3P7LRT4</accession>
<proteinExistence type="predicted"/>
<gene>
    <name evidence="2" type="ORF">SVUK_LOCUS20093</name>
</gene>
<reference evidence="2 3" key="1">
    <citation type="submission" date="2018-11" db="EMBL/GenBank/DDBJ databases">
        <authorList>
            <consortium name="Pathogen Informatics"/>
        </authorList>
    </citation>
    <scope>NUCLEOTIDE SEQUENCE [LARGE SCALE GENOMIC DNA]</scope>
</reference>
<dbReference type="AlphaFoldDB" id="A0A3P7LRT4"/>
<protein>
    <submittedName>
        <fullName evidence="2">Uncharacterized protein</fullName>
    </submittedName>
</protein>
<sequence>MRQSNGSGPRNAGGDSGDASAGNVTRPKKAITKKKVLKKELGSKKPSRIASKFWREGEGKRGPTGSITKGWLGDRDKFTIDKVYLPRRRHHYGFHRFCFDLEKIAPWAWPQSGWRRLLTLHHFLPEFHPASMEDVGEEPHKKRCGMERGQATVLVDIIIKNFEKMFKIDEYR</sequence>
<dbReference type="Proteomes" id="UP000270094">
    <property type="component" value="Unassembled WGS sequence"/>
</dbReference>
<evidence type="ECO:0000313" key="2">
    <source>
        <dbReference type="EMBL" id="VDM85095.1"/>
    </source>
</evidence>
<dbReference type="EMBL" id="UYYB01136188">
    <property type="protein sequence ID" value="VDM85095.1"/>
    <property type="molecule type" value="Genomic_DNA"/>
</dbReference>
<evidence type="ECO:0000256" key="1">
    <source>
        <dbReference type="SAM" id="MobiDB-lite"/>
    </source>
</evidence>
<feature type="region of interest" description="Disordered" evidence="1">
    <location>
        <begin position="1"/>
        <end position="34"/>
    </location>
</feature>
<name>A0A3P7LRT4_STRVU</name>
<evidence type="ECO:0000313" key="3">
    <source>
        <dbReference type="Proteomes" id="UP000270094"/>
    </source>
</evidence>
<keyword evidence="3" id="KW-1185">Reference proteome</keyword>
<organism evidence="2 3">
    <name type="scientific">Strongylus vulgaris</name>
    <name type="common">Blood worm</name>
    <dbReference type="NCBI Taxonomy" id="40348"/>
    <lineage>
        <taxon>Eukaryota</taxon>
        <taxon>Metazoa</taxon>
        <taxon>Ecdysozoa</taxon>
        <taxon>Nematoda</taxon>
        <taxon>Chromadorea</taxon>
        <taxon>Rhabditida</taxon>
        <taxon>Rhabditina</taxon>
        <taxon>Rhabditomorpha</taxon>
        <taxon>Strongyloidea</taxon>
        <taxon>Strongylidae</taxon>
        <taxon>Strongylus</taxon>
    </lineage>
</organism>